<gene>
    <name evidence="1" type="ORF">EZS28_031525</name>
</gene>
<comment type="caution">
    <text evidence="1">The sequence shown here is derived from an EMBL/GenBank/DDBJ whole genome shotgun (WGS) entry which is preliminary data.</text>
</comment>
<evidence type="ECO:0000313" key="1">
    <source>
        <dbReference type="EMBL" id="KAA6372948.1"/>
    </source>
</evidence>
<dbReference type="AlphaFoldDB" id="A0A5J4UR75"/>
<dbReference type="Proteomes" id="UP000324800">
    <property type="component" value="Unassembled WGS sequence"/>
</dbReference>
<sequence length="120" mass="13925">ATKKAAPQTAVKKRVFRRRGRFRAHRAAQVRAVIPTANHQVNRAAMFRVIRAVIIIRVQIRNRAMKNLRVKAAAVMIVLIKGEKIVRTQEAVVNNHQVRKEVDLHLRNENKIKIKKIYHN</sequence>
<organism evidence="1 2">
    <name type="scientific">Streblomastix strix</name>
    <dbReference type="NCBI Taxonomy" id="222440"/>
    <lineage>
        <taxon>Eukaryota</taxon>
        <taxon>Metamonada</taxon>
        <taxon>Preaxostyla</taxon>
        <taxon>Oxymonadida</taxon>
        <taxon>Streblomastigidae</taxon>
        <taxon>Streblomastix</taxon>
    </lineage>
</organism>
<reference evidence="1 2" key="1">
    <citation type="submission" date="2019-03" db="EMBL/GenBank/DDBJ databases">
        <title>Single cell metagenomics reveals metabolic interactions within the superorganism composed of flagellate Streblomastix strix and complex community of Bacteroidetes bacteria on its surface.</title>
        <authorList>
            <person name="Treitli S.C."/>
            <person name="Kolisko M."/>
            <person name="Husnik F."/>
            <person name="Keeling P."/>
            <person name="Hampl V."/>
        </authorList>
    </citation>
    <scope>NUCLEOTIDE SEQUENCE [LARGE SCALE GENOMIC DNA]</scope>
    <source>
        <strain evidence="1">ST1C</strain>
    </source>
</reference>
<protein>
    <submittedName>
        <fullName evidence="1">Uncharacterized protein</fullName>
    </submittedName>
</protein>
<proteinExistence type="predicted"/>
<dbReference type="EMBL" id="SNRW01013145">
    <property type="protein sequence ID" value="KAA6372948.1"/>
    <property type="molecule type" value="Genomic_DNA"/>
</dbReference>
<name>A0A5J4UR75_9EUKA</name>
<feature type="non-terminal residue" evidence="1">
    <location>
        <position position="1"/>
    </location>
</feature>
<evidence type="ECO:0000313" key="2">
    <source>
        <dbReference type="Proteomes" id="UP000324800"/>
    </source>
</evidence>
<accession>A0A5J4UR75</accession>